<protein>
    <recommendedName>
        <fullName evidence="9">1-deoxy-D-xylulose 5-phosphate reductoisomerase</fullName>
        <shortName evidence="9">DXP reductoisomerase</shortName>
        <ecNumber evidence="9">1.1.1.267</ecNumber>
    </recommendedName>
    <alternativeName>
        <fullName evidence="9">1-deoxyxylulose-5-phosphate reductoisomerase</fullName>
    </alternativeName>
    <alternativeName>
        <fullName evidence="9">2-C-methyl-D-erythritol 4-phosphate synthase</fullName>
    </alternativeName>
</protein>
<reference evidence="13" key="2">
    <citation type="journal article" date="2021" name="PeerJ">
        <title>Extensive microbial diversity within the chicken gut microbiome revealed by metagenomics and culture.</title>
        <authorList>
            <person name="Gilroy R."/>
            <person name="Ravi A."/>
            <person name="Getino M."/>
            <person name="Pursley I."/>
            <person name="Horton D.L."/>
            <person name="Alikhan N.F."/>
            <person name="Baker D."/>
            <person name="Gharbi K."/>
            <person name="Hall N."/>
            <person name="Watson M."/>
            <person name="Adriaenssens E.M."/>
            <person name="Foster-Nyarko E."/>
            <person name="Jarju S."/>
            <person name="Secka A."/>
            <person name="Antonio M."/>
            <person name="Oren A."/>
            <person name="Chaudhuri R.R."/>
            <person name="La Ragione R."/>
            <person name="Hildebrand F."/>
            <person name="Pallen M.J."/>
        </authorList>
    </citation>
    <scope>NUCLEOTIDE SEQUENCE</scope>
    <source>
        <strain evidence="13">CHK195-11698</strain>
    </source>
</reference>
<dbReference type="NCBIfam" id="TIGR00243">
    <property type="entry name" value="Dxr"/>
    <property type="match status" value="1"/>
</dbReference>
<dbReference type="Gene3D" id="1.10.1740.10">
    <property type="match status" value="1"/>
</dbReference>
<gene>
    <name evidence="9" type="primary">dxr</name>
    <name evidence="13" type="ORF">IAD15_10800</name>
</gene>
<feature type="binding site" evidence="9">
    <location>
        <position position="10"/>
    </location>
    <ligand>
        <name>NADPH</name>
        <dbReference type="ChEBI" id="CHEBI:57783"/>
    </ligand>
</feature>
<feature type="binding site" evidence="9">
    <location>
        <position position="122"/>
    </location>
    <ligand>
        <name>NADPH</name>
        <dbReference type="ChEBI" id="CHEBI:57783"/>
    </ligand>
</feature>
<evidence type="ECO:0000259" key="12">
    <source>
        <dbReference type="Pfam" id="PF13288"/>
    </source>
</evidence>
<dbReference type="Pfam" id="PF08436">
    <property type="entry name" value="DXP_redisom_C"/>
    <property type="match status" value="1"/>
</dbReference>
<evidence type="ECO:0000259" key="11">
    <source>
        <dbReference type="Pfam" id="PF08436"/>
    </source>
</evidence>
<dbReference type="PANTHER" id="PTHR30525">
    <property type="entry name" value="1-DEOXY-D-XYLULOSE 5-PHOSPHATE REDUCTOISOMERASE"/>
    <property type="match status" value="1"/>
</dbReference>
<feature type="binding site" evidence="9">
    <location>
        <position position="148"/>
    </location>
    <ligand>
        <name>Mn(2+)</name>
        <dbReference type="ChEBI" id="CHEBI:29035"/>
    </ligand>
</feature>
<dbReference type="GO" id="GO:0051484">
    <property type="term" value="P:isopentenyl diphosphate biosynthetic process, methylerythritol 4-phosphate pathway involved in terpenoid biosynthetic process"/>
    <property type="evidence" value="ECO:0007669"/>
    <property type="project" value="TreeGrafter"/>
</dbReference>
<feature type="domain" description="DXP reductoisomerase C-terminal" evidence="12">
    <location>
        <begin position="257"/>
        <end position="375"/>
    </location>
</feature>
<evidence type="ECO:0000256" key="3">
    <source>
        <dbReference type="ARBA" id="ARBA00022723"/>
    </source>
</evidence>
<feature type="binding site" evidence="9">
    <location>
        <position position="11"/>
    </location>
    <ligand>
        <name>NADPH</name>
        <dbReference type="ChEBI" id="CHEBI:57783"/>
    </ligand>
</feature>
<feature type="domain" description="1-deoxy-D-xylulose 5-phosphate reductoisomerase C-terminal" evidence="11">
    <location>
        <begin position="142"/>
        <end position="225"/>
    </location>
</feature>
<dbReference type="HAMAP" id="MF_00183">
    <property type="entry name" value="DXP_reductoisom"/>
    <property type="match status" value="1"/>
</dbReference>
<feature type="binding site" evidence="9">
    <location>
        <position position="217"/>
    </location>
    <ligand>
        <name>1-deoxy-D-xylulose 5-phosphate</name>
        <dbReference type="ChEBI" id="CHEBI:57792"/>
    </ligand>
</feature>
<dbReference type="AlphaFoldDB" id="A0A9D1HPV6"/>
<name>A0A9D1HPV6_9FIRM</name>
<dbReference type="InterPro" id="IPR036169">
    <property type="entry name" value="DXPR_C_sf"/>
</dbReference>
<feature type="binding site" evidence="9">
    <location>
        <position position="195"/>
    </location>
    <ligand>
        <name>1-deoxy-D-xylulose 5-phosphate</name>
        <dbReference type="ChEBI" id="CHEBI:57792"/>
    </ligand>
</feature>
<comment type="similarity">
    <text evidence="2 9">Belongs to the DXR family.</text>
</comment>
<evidence type="ECO:0000256" key="1">
    <source>
        <dbReference type="ARBA" id="ARBA00005094"/>
    </source>
</evidence>
<comment type="pathway">
    <text evidence="1 9">Isoprenoid biosynthesis; isopentenyl diphosphate biosynthesis via DXP pathway; isopentenyl diphosphate from 1-deoxy-D-xylulose 5-phosphate: step 1/6.</text>
</comment>
<evidence type="ECO:0000256" key="8">
    <source>
        <dbReference type="ARBA" id="ARBA00048543"/>
    </source>
</evidence>
<feature type="domain" description="1-deoxy-D-xylulose 5-phosphate reductoisomerase N-terminal" evidence="10">
    <location>
        <begin position="4"/>
        <end position="128"/>
    </location>
</feature>
<dbReference type="Gene3D" id="3.40.50.720">
    <property type="entry name" value="NAD(P)-binding Rossmann-like Domain"/>
    <property type="match status" value="1"/>
</dbReference>
<dbReference type="InterPro" id="IPR013512">
    <property type="entry name" value="DXP_reductoisomerase_N"/>
</dbReference>
<dbReference type="InterPro" id="IPR036291">
    <property type="entry name" value="NAD(P)-bd_dom_sf"/>
</dbReference>
<feature type="binding site" evidence="9">
    <location>
        <position position="146"/>
    </location>
    <ligand>
        <name>Mn(2+)</name>
        <dbReference type="ChEBI" id="CHEBI:29035"/>
    </ligand>
</feature>
<dbReference type="Proteomes" id="UP000824175">
    <property type="component" value="Unassembled WGS sequence"/>
</dbReference>
<dbReference type="Pfam" id="PF02670">
    <property type="entry name" value="DXP_reductoisom"/>
    <property type="match status" value="1"/>
</dbReference>
<comment type="caution">
    <text evidence="13">The sequence shown here is derived from an EMBL/GenBank/DDBJ whole genome shotgun (WGS) entry which is preliminary data.</text>
</comment>
<dbReference type="GO" id="GO:0030604">
    <property type="term" value="F:1-deoxy-D-xylulose-5-phosphate reductoisomerase activity"/>
    <property type="evidence" value="ECO:0007669"/>
    <property type="project" value="UniProtKB-UniRule"/>
</dbReference>
<feature type="binding site" evidence="9">
    <location>
        <position position="213"/>
    </location>
    <ligand>
        <name>1-deoxy-D-xylulose 5-phosphate</name>
        <dbReference type="ChEBI" id="CHEBI:57792"/>
    </ligand>
</feature>
<dbReference type="Pfam" id="PF13288">
    <property type="entry name" value="DXPR_C"/>
    <property type="match status" value="1"/>
</dbReference>
<feature type="binding site" evidence="9">
    <location>
        <position position="13"/>
    </location>
    <ligand>
        <name>NADPH</name>
        <dbReference type="ChEBI" id="CHEBI:57783"/>
    </ligand>
</feature>
<feature type="binding site" evidence="9">
    <location>
        <position position="172"/>
    </location>
    <ligand>
        <name>1-deoxy-D-xylulose 5-phosphate</name>
        <dbReference type="ChEBI" id="CHEBI:57792"/>
    </ligand>
</feature>
<dbReference type="InterPro" id="IPR003821">
    <property type="entry name" value="DXP_reductoisomerase"/>
</dbReference>
<proteinExistence type="inferred from homology"/>
<evidence type="ECO:0000256" key="7">
    <source>
        <dbReference type="ARBA" id="ARBA00023229"/>
    </source>
</evidence>
<dbReference type="PANTHER" id="PTHR30525:SF0">
    <property type="entry name" value="1-DEOXY-D-XYLULOSE 5-PHOSPHATE REDUCTOISOMERASE, CHLOROPLASTIC"/>
    <property type="match status" value="1"/>
</dbReference>
<feature type="binding site" evidence="9">
    <location>
        <position position="201"/>
    </location>
    <ligand>
        <name>NADPH</name>
        <dbReference type="ChEBI" id="CHEBI:57783"/>
    </ligand>
</feature>
<comment type="cofactor">
    <cofactor evidence="9">
        <name>Mg(2+)</name>
        <dbReference type="ChEBI" id="CHEBI:18420"/>
    </cofactor>
    <cofactor evidence="9">
        <name>Mn(2+)</name>
        <dbReference type="ChEBI" id="CHEBI:29035"/>
    </cofactor>
</comment>
<dbReference type="GO" id="GO:0030145">
    <property type="term" value="F:manganese ion binding"/>
    <property type="evidence" value="ECO:0007669"/>
    <property type="project" value="TreeGrafter"/>
</dbReference>
<dbReference type="EC" id="1.1.1.267" evidence="9"/>
<evidence type="ECO:0000256" key="9">
    <source>
        <dbReference type="HAMAP-Rule" id="MF_00183"/>
    </source>
</evidence>
<comment type="function">
    <text evidence="9">Catalyzes the NADPH-dependent rearrangement and reduction of 1-deoxy-D-xylulose-5-phosphate (DXP) to 2-C-methyl-D-erythritol 4-phosphate (MEP).</text>
</comment>
<evidence type="ECO:0000256" key="2">
    <source>
        <dbReference type="ARBA" id="ARBA00006825"/>
    </source>
</evidence>
<comment type="catalytic activity">
    <reaction evidence="8">
        <text>2-C-methyl-D-erythritol 4-phosphate + NADP(+) = 1-deoxy-D-xylulose 5-phosphate + NADPH + H(+)</text>
        <dbReference type="Rhea" id="RHEA:13717"/>
        <dbReference type="ChEBI" id="CHEBI:15378"/>
        <dbReference type="ChEBI" id="CHEBI:57783"/>
        <dbReference type="ChEBI" id="CHEBI:57792"/>
        <dbReference type="ChEBI" id="CHEBI:58262"/>
        <dbReference type="ChEBI" id="CHEBI:58349"/>
        <dbReference type="EC" id="1.1.1.267"/>
    </reaction>
    <physiologicalReaction direction="right-to-left" evidence="8">
        <dbReference type="Rhea" id="RHEA:13719"/>
    </physiologicalReaction>
</comment>
<evidence type="ECO:0000259" key="10">
    <source>
        <dbReference type="Pfam" id="PF02670"/>
    </source>
</evidence>
<feature type="binding site" evidence="9">
    <location>
        <position position="120"/>
    </location>
    <ligand>
        <name>NADPH</name>
        <dbReference type="ChEBI" id="CHEBI:57783"/>
    </ligand>
</feature>
<dbReference type="SUPFAM" id="SSF55347">
    <property type="entry name" value="Glyceraldehyde-3-phosphate dehydrogenase-like, C-terminal domain"/>
    <property type="match status" value="1"/>
</dbReference>
<keyword evidence="4 9" id="KW-0521">NADP</keyword>
<keyword evidence="6 9" id="KW-0464">Manganese</keyword>
<feature type="binding site" evidence="9">
    <location>
        <position position="12"/>
    </location>
    <ligand>
        <name>NADPH</name>
        <dbReference type="ChEBI" id="CHEBI:57783"/>
    </ligand>
</feature>
<evidence type="ECO:0000313" key="13">
    <source>
        <dbReference type="EMBL" id="HIU14535.1"/>
    </source>
</evidence>
<dbReference type="SUPFAM" id="SSF69055">
    <property type="entry name" value="1-deoxy-D-xylulose-5-phosphate reductoisomerase, C-terminal domain"/>
    <property type="match status" value="1"/>
</dbReference>
<sequence length="389" mass="42959">MKRVTILGCTGSIGMQAMDVVRNHPDDFELVGLSCGHQIEKLRTLLDAFYCPYVCVMEEADAKRLAADYPNIQFGYGKEGLLALCRQEEADIVLNGIVGFAGLEPSLAAIEAGKDLALANKETMVVGGSLVTRLAKEKGVRILPVDSEHSAIFQCLQGEDHRQIKRLIITASGGAFRDLDREELKGVTKEQALKHPNWSMGNSITIDSATMFNKGLEVIEAKWLFDLPLGKISVIMHPESIVHSMVEFVDGAVIAQMGTPDMRLPIQYALTYPDREPIANSHALNLEEVGQLTFRKMDFERFPALGMAYDAGRLGGTRPAVLNAAKEVATQAFLSDEISFLEIEECVADCLKHHRAIEEPTLDDLVMCDLWARRYVRKRIGESASADNH</sequence>
<organism evidence="13 14">
    <name type="scientific">Candidatus Fimiplasma intestinipullorum</name>
    <dbReference type="NCBI Taxonomy" id="2840825"/>
    <lineage>
        <taxon>Bacteria</taxon>
        <taxon>Bacillati</taxon>
        <taxon>Bacillota</taxon>
        <taxon>Clostridia</taxon>
        <taxon>Eubacteriales</taxon>
        <taxon>Candidatus Fimiplasma</taxon>
    </lineage>
</organism>
<evidence type="ECO:0000256" key="4">
    <source>
        <dbReference type="ARBA" id="ARBA00022857"/>
    </source>
</evidence>
<dbReference type="GO" id="GO:0070402">
    <property type="term" value="F:NADPH binding"/>
    <property type="evidence" value="ECO:0007669"/>
    <property type="project" value="InterPro"/>
</dbReference>
<feature type="binding site" evidence="9">
    <location>
        <position position="147"/>
    </location>
    <ligand>
        <name>1-deoxy-D-xylulose 5-phosphate</name>
        <dbReference type="ChEBI" id="CHEBI:57792"/>
    </ligand>
</feature>
<dbReference type="PIRSF" id="PIRSF006205">
    <property type="entry name" value="Dxp_reductismrs"/>
    <property type="match status" value="1"/>
</dbReference>
<feature type="binding site" evidence="9">
    <location>
        <position position="214"/>
    </location>
    <ligand>
        <name>1-deoxy-D-xylulose 5-phosphate</name>
        <dbReference type="ChEBI" id="CHEBI:57792"/>
    </ligand>
</feature>
<comment type="caution">
    <text evidence="9">Lacks conserved residue(s) required for the propagation of feature annotation.</text>
</comment>
<evidence type="ECO:0000313" key="14">
    <source>
        <dbReference type="Proteomes" id="UP000824175"/>
    </source>
</evidence>
<feature type="binding site" evidence="9">
    <location>
        <position position="208"/>
    </location>
    <ligand>
        <name>1-deoxy-D-xylulose 5-phosphate</name>
        <dbReference type="ChEBI" id="CHEBI:57792"/>
    </ligand>
</feature>
<feature type="binding site" evidence="9">
    <location>
        <position position="148"/>
    </location>
    <ligand>
        <name>1-deoxy-D-xylulose 5-phosphate</name>
        <dbReference type="ChEBI" id="CHEBI:57792"/>
    </ligand>
</feature>
<dbReference type="NCBIfam" id="NF009114">
    <property type="entry name" value="PRK12464.1"/>
    <property type="match status" value="1"/>
</dbReference>
<evidence type="ECO:0000256" key="6">
    <source>
        <dbReference type="ARBA" id="ARBA00023211"/>
    </source>
</evidence>
<dbReference type="SUPFAM" id="SSF51735">
    <property type="entry name" value="NAD(P)-binding Rossmann-fold domains"/>
    <property type="match status" value="1"/>
</dbReference>
<reference evidence="13" key="1">
    <citation type="submission" date="2020-10" db="EMBL/GenBank/DDBJ databases">
        <authorList>
            <person name="Gilroy R."/>
        </authorList>
    </citation>
    <scope>NUCLEOTIDE SEQUENCE</scope>
    <source>
        <strain evidence="13">CHK195-11698</strain>
    </source>
</reference>
<dbReference type="FunFam" id="3.40.50.720:FF:000045">
    <property type="entry name" value="1-deoxy-D-xylulose 5-phosphate reductoisomerase"/>
    <property type="match status" value="1"/>
</dbReference>
<feature type="binding site" evidence="9">
    <location>
        <position position="36"/>
    </location>
    <ligand>
        <name>NADPH</name>
        <dbReference type="ChEBI" id="CHEBI:57783"/>
    </ligand>
</feature>
<feature type="binding site" evidence="9">
    <location>
        <position position="217"/>
    </location>
    <ligand>
        <name>Mn(2+)</name>
        <dbReference type="ChEBI" id="CHEBI:29035"/>
    </ligand>
</feature>
<evidence type="ECO:0000256" key="5">
    <source>
        <dbReference type="ARBA" id="ARBA00023002"/>
    </source>
</evidence>
<dbReference type="InterPro" id="IPR013644">
    <property type="entry name" value="DXP_reductoisomerase_C"/>
</dbReference>
<dbReference type="EMBL" id="DVMJ01000095">
    <property type="protein sequence ID" value="HIU14535.1"/>
    <property type="molecule type" value="Genomic_DNA"/>
</dbReference>
<keyword evidence="3 9" id="KW-0479">Metal-binding</keyword>
<dbReference type="InterPro" id="IPR026877">
    <property type="entry name" value="DXPR_C"/>
</dbReference>
<accession>A0A9D1HPV6</accession>
<keyword evidence="5 9" id="KW-0560">Oxidoreductase</keyword>
<keyword evidence="7 9" id="KW-0414">Isoprene biosynthesis</keyword>
<feature type="binding site" evidence="9">
    <location>
        <position position="121"/>
    </location>
    <ligand>
        <name>1-deoxy-D-xylulose 5-phosphate</name>
        <dbReference type="ChEBI" id="CHEBI:57792"/>
    </ligand>
</feature>
<keyword evidence="9" id="KW-0460">Magnesium</keyword>